<feature type="domain" description="IclR-ED" evidence="5">
    <location>
        <begin position="73"/>
        <end position="257"/>
    </location>
</feature>
<dbReference type="InterPro" id="IPR036388">
    <property type="entry name" value="WH-like_DNA-bd_sf"/>
</dbReference>
<evidence type="ECO:0000313" key="6">
    <source>
        <dbReference type="EMBL" id="MBJ2138638.1"/>
    </source>
</evidence>
<evidence type="ECO:0000256" key="3">
    <source>
        <dbReference type="ARBA" id="ARBA00023163"/>
    </source>
</evidence>
<dbReference type="Pfam" id="PF01614">
    <property type="entry name" value="IclR_C"/>
    <property type="match status" value="1"/>
</dbReference>
<dbReference type="Gene3D" id="3.30.450.40">
    <property type="match status" value="1"/>
</dbReference>
<keyword evidence="1" id="KW-0805">Transcription regulation</keyword>
<dbReference type="InterPro" id="IPR036390">
    <property type="entry name" value="WH_DNA-bd_sf"/>
</dbReference>
<proteinExistence type="predicted"/>
<dbReference type="InterPro" id="IPR014757">
    <property type="entry name" value="Tscrpt_reg_IclR_C"/>
</dbReference>
<accession>A0ABS0WJL1</accession>
<gene>
    <name evidence="6" type="ORF">JEU11_19490</name>
</gene>
<comment type="caution">
    <text evidence="6">The sequence shown here is derived from an EMBL/GenBank/DDBJ whole genome shotgun (WGS) entry which is preliminary data.</text>
</comment>
<dbReference type="SUPFAM" id="SSF55781">
    <property type="entry name" value="GAF domain-like"/>
    <property type="match status" value="1"/>
</dbReference>
<evidence type="ECO:0000256" key="2">
    <source>
        <dbReference type="ARBA" id="ARBA00023125"/>
    </source>
</evidence>
<reference evidence="6 7" key="1">
    <citation type="submission" date="2020-12" db="EMBL/GenBank/DDBJ databases">
        <title>Draft genome sequences of nine environmental bacterial isolates colonizing plastic.</title>
        <authorList>
            <person name="Borre I."/>
            <person name="Sonnenschein E.C."/>
        </authorList>
    </citation>
    <scope>NUCLEOTIDE SEQUENCE [LARGE SCALE GENOMIC DNA]</scope>
    <source>
        <strain evidence="6 7">IB30</strain>
    </source>
</reference>
<dbReference type="PANTHER" id="PTHR30136">
    <property type="entry name" value="HELIX-TURN-HELIX TRANSCRIPTIONAL REGULATOR, ICLR FAMILY"/>
    <property type="match status" value="1"/>
</dbReference>
<keyword evidence="3" id="KW-0804">Transcription</keyword>
<dbReference type="PANTHER" id="PTHR30136:SF8">
    <property type="entry name" value="TRANSCRIPTIONAL REGULATORY PROTEIN"/>
    <property type="match status" value="1"/>
</dbReference>
<dbReference type="Pfam" id="PF09339">
    <property type="entry name" value="HTH_IclR"/>
    <property type="match status" value="1"/>
</dbReference>
<dbReference type="Gene3D" id="1.10.10.10">
    <property type="entry name" value="Winged helix-like DNA-binding domain superfamily/Winged helix DNA-binding domain"/>
    <property type="match status" value="1"/>
</dbReference>
<evidence type="ECO:0000256" key="1">
    <source>
        <dbReference type="ARBA" id="ARBA00023015"/>
    </source>
</evidence>
<dbReference type="EMBL" id="JAEILT010000042">
    <property type="protein sequence ID" value="MBJ2138638.1"/>
    <property type="molecule type" value="Genomic_DNA"/>
</dbReference>
<evidence type="ECO:0000259" key="5">
    <source>
        <dbReference type="PROSITE" id="PS51078"/>
    </source>
</evidence>
<name>A0ABS0WJL1_9ALTE</name>
<evidence type="ECO:0000313" key="7">
    <source>
        <dbReference type="Proteomes" id="UP000649232"/>
    </source>
</evidence>
<feature type="domain" description="HTH iclR-type" evidence="4">
    <location>
        <begin position="10"/>
        <end position="72"/>
    </location>
</feature>
<dbReference type="InterPro" id="IPR029016">
    <property type="entry name" value="GAF-like_dom_sf"/>
</dbReference>
<keyword evidence="2" id="KW-0238">DNA-binding</keyword>
<organism evidence="6 7">
    <name type="scientific">Paraglaciecola chathamensis</name>
    <dbReference type="NCBI Taxonomy" id="368405"/>
    <lineage>
        <taxon>Bacteria</taxon>
        <taxon>Pseudomonadati</taxon>
        <taxon>Pseudomonadota</taxon>
        <taxon>Gammaproteobacteria</taxon>
        <taxon>Alteromonadales</taxon>
        <taxon>Alteromonadaceae</taxon>
        <taxon>Paraglaciecola</taxon>
    </lineage>
</organism>
<dbReference type="PROSITE" id="PS51078">
    <property type="entry name" value="ICLR_ED"/>
    <property type="match status" value="1"/>
</dbReference>
<dbReference type="Proteomes" id="UP000649232">
    <property type="component" value="Unassembled WGS sequence"/>
</dbReference>
<dbReference type="SMART" id="SM00346">
    <property type="entry name" value="HTH_ICLR"/>
    <property type="match status" value="1"/>
</dbReference>
<protein>
    <submittedName>
        <fullName evidence="6">IclR family transcriptional regulator</fullName>
    </submittedName>
</protein>
<dbReference type="SUPFAM" id="SSF46785">
    <property type="entry name" value="Winged helix' DNA-binding domain"/>
    <property type="match status" value="1"/>
</dbReference>
<dbReference type="InterPro" id="IPR005471">
    <property type="entry name" value="Tscrpt_reg_IclR_N"/>
</dbReference>
<dbReference type="PROSITE" id="PS51077">
    <property type="entry name" value="HTH_ICLR"/>
    <property type="match status" value="1"/>
</dbReference>
<sequence length="271" mass="30082">MKKSIKKDKLNAIEKSLEILITFTNTNQELSTGEISKLTGFHKATTSRILSTLVDYGLFAHNDESRKYTLGPLAYRLGLSRVSQSIQHFVEVSSPYIDRLRDSTNESISLEVWSGTGTIACYFAESRDPLRVSMAQAEILPLHAPAGAKAILSFMHCDQVNKMLDYEFDALTANTLTSKSELLERLKKFNRQGYATDNQELHLGIYAIGVPVFDNLSKPVAAVCMVMPATRVVPEKEVEAVKCLKRTASAISAELKSLPSASFRFDPVQRS</sequence>
<dbReference type="InterPro" id="IPR050707">
    <property type="entry name" value="HTH_MetabolicPath_Reg"/>
</dbReference>
<dbReference type="RefSeq" id="WP_198825906.1">
    <property type="nucleotide sequence ID" value="NZ_JAEILT010000042.1"/>
</dbReference>
<evidence type="ECO:0000259" key="4">
    <source>
        <dbReference type="PROSITE" id="PS51077"/>
    </source>
</evidence>